<dbReference type="SUPFAM" id="SSF51230">
    <property type="entry name" value="Single hybrid motif"/>
    <property type="match status" value="1"/>
</dbReference>
<gene>
    <name evidence="11" type="ORF">Cs308_0879</name>
</gene>
<comment type="similarity">
    <text evidence="1 8">Belongs to the 2-oxoacid dehydrogenase family.</text>
</comment>
<dbReference type="Pfam" id="PF02817">
    <property type="entry name" value="E3_binding"/>
    <property type="match status" value="1"/>
</dbReference>
<dbReference type="PATRIC" id="fig|1806891.3.peg.871"/>
<dbReference type="RefSeq" id="WP_066482967.1">
    <property type="nucleotide sequence ID" value="NZ_CP014639.1"/>
</dbReference>
<dbReference type="InterPro" id="IPR045257">
    <property type="entry name" value="E2/Pdx1"/>
</dbReference>
<dbReference type="InterPro" id="IPR023213">
    <property type="entry name" value="CAT-like_dom_sf"/>
</dbReference>
<evidence type="ECO:0000256" key="8">
    <source>
        <dbReference type="RuleBase" id="RU361137"/>
    </source>
</evidence>
<proteinExistence type="inferred from homology"/>
<dbReference type="Gene3D" id="2.40.50.100">
    <property type="match status" value="1"/>
</dbReference>
<evidence type="ECO:0000256" key="1">
    <source>
        <dbReference type="ARBA" id="ARBA00007317"/>
    </source>
</evidence>
<feature type="domain" description="Peripheral subunit-binding (PSBD)" evidence="10">
    <location>
        <begin position="149"/>
        <end position="186"/>
    </location>
</feature>
<dbReference type="PANTHER" id="PTHR23151:SF90">
    <property type="entry name" value="DIHYDROLIPOYLLYSINE-RESIDUE ACETYLTRANSFERASE COMPONENT OF PYRUVATE DEHYDROGENASE COMPLEX, MITOCHONDRIAL-RELATED"/>
    <property type="match status" value="1"/>
</dbReference>
<keyword evidence="3 8" id="KW-0808">Transferase</keyword>
<dbReference type="InterPro" id="IPR011053">
    <property type="entry name" value="Single_hybrid_motif"/>
</dbReference>
<evidence type="ECO:0000256" key="5">
    <source>
        <dbReference type="ARBA" id="ARBA00023315"/>
    </source>
</evidence>
<dbReference type="EC" id="2.3.1.12" evidence="8"/>
<organism evidence="11 12">
    <name type="scientific">Candidatus Chlamydia sanziniae</name>
    <dbReference type="NCBI Taxonomy" id="1806891"/>
    <lineage>
        <taxon>Bacteria</taxon>
        <taxon>Pseudomonadati</taxon>
        <taxon>Chlamydiota</taxon>
        <taxon>Chlamydiia</taxon>
        <taxon>Chlamydiales</taxon>
        <taxon>Chlamydiaceae</taxon>
        <taxon>Chlamydia/Chlamydophila group</taxon>
        <taxon>Chlamydia</taxon>
    </lineage>
</organism>
<dbReference type="Proteomes" id="UP000078162">
    <property type="component" value="Chromosome"/>
</dbReference>
<accession>A0A1A9HVM4</accession>
<dbReference type="AlphaFoldDB" id="A0A1A9HVM4"/>
<evidence type="ECO:0000256" key="7">
    <source>
        <dbReference type="ARBA" id="ARBA00048370"/>
    </source>
</evidence>
<keyword evidence="5 8" id="KW-0012">Acyltransferase</keyword>
<dbReference type="Gene3D" id="3.30.559.10">
    <property type="entry name" value="Chloramphenicol acetyltransferase-like domain"/>
    <property type="match status" value="1"/>
</dbReference>
<comment type="catalytic activity">
    <reaction evidence="7 8">
        <text>N(6)-[(R)-dihydrolipoyl]-L-lysyl-[protein] + acetyl-CoA = N(6)-[(R)-S(8)-acetyldihydrolipoyl]-L-lysyl-[protein] + CoA</text>
        <dbReference type="Rhea" id="RHEA:17017"/>
        <dbReference type="Rhea" id="RHEA-COMP:10475"/>
        <dbReference type="Rhea" id="RHEA-COMP:10478"/>
        <dbReference type="ChEBI" id="CHEBI:57287"/>
        <dbReference type="ChEBI" id="CHEBI:57288"/>
        <dbReference type="ChEBI" id="CHEBI:83100"/>
        <dbReference type="ChEBI" id="CHEBI:83111"/>
        <dbReference type="EC" id="2.3.1.12"/>
    </reaction>
</comment>
<dbReference type="GO" id="GO:0004742">
    <property type="term" value="F:dihydrolipoyllysine-residue acetyltransferase activity"/>
    <property type="evidence" value="ECO:0007669"/>
    <property type="project" value="UniProtKB-UniRule"/>
</dbReference>
<dbReference type="OrthoDB" id="9805770at2"/>
<evidence type="ECO:0000256" key="3">
    <source>
        <dbReference type="ARBA" id="ARBA00022679"/>
    </source>
</evidence>
<evidence type="ECO:0000313" key="11">
    <source>
        <dbReference type="EMBL" id="ANH79049.1"/>
    </source>
</evidence>
<reference evidence="12" key="1">
    <citation type="submission" date="2016-03" db="EMBL/GenBank/DDBJ databases">
        <title>Culture-independent genomics supports pathogen discovery for uncultivable bacteria within the genus Chlamydia.</title>
        <authorList>
            <person name="Taylor-Brown A."/>
            <person name="Bachmann N.L."/>
            <person name="Borel N."/>
            <person name="Polkinghorne A."/>
        </authorList>
    </citation>
    <scope>NUCLEOTIDE SEQUENCE [LARGE SCALE GENOMIC DNA]</scope>
    <source>
        <strain evidence="12">2742-308</strain>
    </source>
</reference>
<dbReference type="NCBIfam" id="TIGR01349">
    <property type="entry name" value="PDHac_trf_mito"/>
    <property type="match status" value="1"/>
</dbReference>
<dbReference type="KEGG" id="csaz:Cs308_0879"/>
<dbReference type="STRING" id="1806891.Cs308_0879"/>
<dbReference type="Pfam" id="PF00364">
    <property type="entry name" value="Biotin_lipoyl"/>
    <property type="match status" value="1"/>
</dbReference>
<comment type="cofactor">
    <cofactor evidence="8">
        <name>(R)-lipoate</name>
        <dbReference type="ChEBI" id="CHEBI:83088"/>
    </cofactor>
    <text evidence="8">Binds 1 lipoyl cofactor covalently.</text>
</comment>
<protein>
    <recommendedName>
        <fullName evidence="8">Acetyltransferase component of pyruvate dehydrogenase complex</fullName>
        <ecNumber evidence="8">2.3.1.12</ecNumber>
    </recommendedName>
</protein>
<feature type="domain" description="Lipoyl-binding" evidence="9">
    <location>
        <begin position="2"/>
        <end position="77"/>
    </location>
</feature>
<dbReference type="InterPro" id="IPR036625">
    <property type="entry name" value="E3-bd_dom_sf"/>
</dbReference>
<dbReference type="InterPro" id="IPR001078">
    <property type="entry name" value="2-oxoacid_DH_actylTfrase"/>
</dbReference>
<dbReference type="InterPro" id="IPR004167">
    <property type="entry name" value="PSBD"/>
</dbReference>
<dbReference type="InterPro" id="IPR006257">
    <property type="entry name" value="LAT1"/>
</dbReference>
<comment type="function">
    <text evidence="6">The pyruvate dehydrogenase complex catalyzes the overall conversion of pyruvate to acetyl-CoA and CO(2). It contains multiple copies of three enzymatic components: pyruvate dehydrogenase (E1), dihydrolipoamide acetyltransferase (E2) and lipoamide dehydrogenase (E3).</text>
</comment>
<dbReference type="CDD" id="cd06849">
    <property type="entry name" value="lipoyl_domain"/>
    <property type="match status" value="1"/>
</dbReference>
<dbReference type="PROSITE" id="PS50968">
    <property type="entry name" value="BIOTINYL_LIPOYL"/>
    <property type="match status" value="1"/>
</dbReference>
<comment type="subunit">
    <text evidence="2">Forms a 24-polypeptide structural core with octahedral symmetry.</text>
</comment>
<evidence type="ECO:0000313" key="12">
    <source>
        <dbReference type="Proteomes" id="UP000078162"/>
    </source>
</evidence>
<evidence type="ECO:0000256" key="4">
    <source>
        <dbReference type="ARBA" id="ARBA00022823"/>
    </source>
</evidence>
<keyword evidence="4 8" id="KW-0450">Lipoyl</keyword>
<dbReference type="SUPFAM" id="SSF47005">
    <property type="entry name" value="Peripheral subunit-binding domain of 2-oxo acid dehydrogenase complex"/>
    <property type="match status" value="1"/>
</dbReference>
<dbReference type="SUPFAM" id="SSF52777">
    <property type="entry name" value="CoA-dependent acyltransferases"/>
    <property type="match status" value="1"/>
</dbReference>
<dbReference type="PANTHER" id="PTHR23151">
    <property type="entry name" value="DIHYDROLIPOAMIDE ACETYL/SUCCINYL-TRANSFERASE-RELATED"/>
    <property type="match status" value="1"/>
</dbReference>
<evidence type="ECO:0000259" key="10">
    <source>
        <dbReference type="PROSITE" id="PS51826"/>
    </source>
</evidence>
<dbReference type="Pfam" id="PF00198">
    <property type="entry name" value="2-oxoacid_dh"/>
    <property type="match status" value="1"/>
</dbReference>
<name>A0A1A9HVM4_9CHLA</name>
<keyword evidence="12" id="KW-1185">Reference proteome</keyword>
<dbReference type="Gene3D" id="4.10.320.10">
    <property type="entry name" value="E3-binding domain"/>
    <property type="match status" value="1"/>
</dbReference>
<dbReference type="InterPro" id="IPR000089">
    <property type="entry name" value="Biotin_lipoyl"/>
</dbReference>
<dbReference type="GO" id="GO:0006086">
    <property type="term" value="P:pyruvate decarboxylation to acetyl-CoA"/>
    <property type="evidence" value="ECO:0007669"/>
    <property type="project" value="InterPro"/>
</dbReference>
<evidence type="ECO:0000259" key="9">
    <source>
        <dbReference type="PROSITE" id="PS50968"/>
    </source>
</evidence>
<sequence length="431" mass="47396">MISLLKMPKLSPTMKVGTIIKWHKQSNEQVHFGDVLIEISTDKAVVEHTATEDGWIRQLLFHEGDKVSIGTPIAIFSTQPDELFDLEELLPKKQVVEEKSSPISSEFTENVPPIASQSHSPNLMAVMGFKPEPPLTTPLTFKNPNIHSKLSPLAKHLAKEKNLDVSSLQGSGPGGRIVKKDLDKAPRKHIGGFGYLEAPDIPPGFYQEENLSPIREIISPRLQAAKTFIPHFYVRQQIYATPLLNLLHELQVQGIKISINDSIIRACALALKEFPEINSGFNSVDNKIIRFKTIDISIAVAIPDGVITPIIRCADCKNIGMISAEIKNLVEKARNQSLQETEYKGGSFCISNLGMTGITEFTAIINPPQAAILAVGSIVEQPIVLDEKVAIGSTCILSLSIDHRVIDGYPAAMFMKRLQKILEAPAVLLLN</sequence>
<keyword evidence="11" id="KW-0670">Pyruvate</keyword>
<dbReference type="PROSITE" id="PS51826">
    <property type="entry name" value="PSBD"/>
    <property type="match status" value="1"/>
</dbReference>
<evidence type="ECO:0000256" key="2">
    <source>
        <dbReference type="ARBA" id="ARBA00011484"/>
    </source>
</evidence>
<dbReference type="EMBL" id="CP014639">
    <property type="protein sequence ID" value="ANH79049.1"/>
    <property type="molecule type" value="Genomic_DNA"/>
</dbReference>
<dbReference type="GO" id="GO:0045254">
    <property type="term" value="C:pyruvate dehydrogenase complex"/>
    <property type="evidence" value="ECO:0007669"/>
    <property type="project" value="UniProtKB-UniRule"/>
</dbReference>
<evidence type="ECO:0000256" key="6">
    <source>
        <dbReference type="ARBA" id="ARBA00025211"/>
    </source>
</evidence>